<keyword evidence="2" id="KW-1185">Reference proteome</keyword>
<dbReference type="EMBL" id="CM042033">
    <property type="protein sequence ID" value="KAI3773544.1"/>
    <property type="molecule type" value="Genomic_DNA"/>
</dbReference>
<organism evidence="1 2">
    <name type="scientific">Smallanthus sonchifolius</name>
    <dbReference type="NCBI Taxonomy" id="185202"/>
    <lineage>
        <taxon>Eukaryota</taxon>
        <taxon>Viridiplantae</taxon>
        <taxon>Streptophyta</taxon>
        <taxon>Embryophyta</taxon>
        <taxon>Tracheophyta</taxon>
        <taxon>Spermatophyta</taxon>
        <taxon>Magnoliopsida</taxon>
        <taxon>eudicotyledons</taxon>
        <taxon>Gunneridae</taxon>
        <taxon>Pentapetalae</taxon>
        <taxon>asterids</taxon>
        <taxon>campanulids</taxon>
        <taxon>Asterales</taxon>
        <taxon>Asteraceae</taxon>
        <taxon>Asteroideae</taxon>
        <taxon>Heliantheae alliance</taxon>
        <taxon>Millerieae</taxon>
        <taxon>Smallanthus</taxon>
    </lineage>
</organism>
<gene>
    <name evidence="1" type="ORF">L1987_48074</name>
</gene>
<name>A0ACB9FQB7_9ASTR</name>
<comment type="caution">
    <text evidence="1">The sequence shown here is derived from an EMBL/GenBank/DDBJ whole genome shotgun (WGS) entry which is preliminary data.</text>
</comment>
<evidence type="ECO:0000313" key="1">
    <source>
        <dbReference type="EMBL" id="KAI3773544.1"/>
    </source>
</evidence>
<proteinExistence type="predicted"/>
<protein>
    <submittedName>
        <fullName evidence="1">Uncharacterized protein</fullName>
    </submittedName>
</protein>
<sequence length="191" mass="21430">MRTWVDFIVAAGSSLGFHSAFLISLLAFISDDEDDAWYEFLHKDSDDSDAMFVTRQHMNSFEHMEIPDNAEVANLGMISEMTRAWVMKCLCCLCPNTLNPSVIATTMEVEALKPNLSKTNTLSGKGESSLRPSVLSDDEDDAWYEFLHNDSDDSDSMFVTRQQIVIMALPCKRATNQSTSKLGKLERSEVN</sequence>
<reference evidence="2" key="1">
    <citation type="journal article" date="2022" name="Mol. Ecol. Resour.">
        <title>The genomes of chicory, endive, great burdock and yacon provide insights into Asteraceae palaeo-polyploidization history and plant inulin production.</title>
        <authorList>
            <person name="Fan W."/>
            <person name="Wang S."/>
            <person name="Wang H."/>
            <person name="Wang A."/>
            <person name="Jiang F."/>
            <person name="Liu H."/>
            <person name="Zhao H."/>
            <person name="Xu D."/>
            <person name="Zhang Y."/>
        </authorList>
    </citation>
    <scope>NUCLEOTIDE SEQUENCE [LARGE SCALE GENOMIC DNA]</scope>
    <source>
        <strain evidence="2">cv. Yunnan</strain>
    </source>
</reference>
<accession>A0ACB9FQB7</accession>
<dbReference type="Proteomes" id="UP001056120">
    <property type="component" value="Linkage Group LG16"/>
</dbReference>
<evidence type="ECO:0000313" key="2">
    <source>
        <dbReference type="Proteomes" id="UP001056120"/>
    </source>
</evidence>
<reference evidence="1 2" key="2">
    <citation type="journal article" date="2022" name="Mol. Ecol. Resour.">
        <title>The genomes of chicory, endive, great burdock and yacon provide insights into Asteraceae paleo-polyploidization history and plant inulin production.</title>
        <authorList>
            <person name="Fan W."/>
            <person name="Wang S."/>
            <person name="Wang H."/>
            <person name="Wang A."/>
            <person name="Jiang F."/>
            <person name="Liu H."/>
            <person name="Zhao H."/>
            <person name="Xu D."/>
            <person name="Zhang Y."/>
        </authorList>
    </citation>
    <scope>NUCLEOTIDE SEQUENCE [LARGE SCALE GENOMIC DNA]</scope>
    <source>
        <strain evidence="2">cv. Yunnan</strain>
        <tissue evidence="1">Leaves</tissue>
    </source>
</reference>